<organism evidence="1 2">
    <name type="scientific">Hymenobacter yonginensis</name>
    <dbReference type="NCBI Taxonomy" id="748197"/>
    <lineage>
        <taxon>Bacteria</taxon>
        <taxon>Pseudomonadati</taxon>
        <taxon>Bacteroidota</taxon>
        <taxon>Cytophagia</taxon>
        <taxon>Cytophagales</taxon>
        <taxon>Hymenobacteraceae</taxon>
        <taxon>Hymenobacter</taxon>
    </lineage>
</organism>
<protein>
    <submittedName>
        <fullName evidence="1">Uncharacterized protein</fullName>
    </submittedName>
</protein>
<name>A0ABY7PTN7_9BACT</name>
<evidence type="ECO:0000313" key="1">
    <source>
        <dbReference type="EMBL" id="WBO86281.1"/>
    </source>
</evidence>
<dbReference type="RefSeq" id="WP_270128866.1">
    <property type="nucleotide sequence ID" value="NZ_CP115396.1"/>
</dbReference>
<sequence length="192" mass="21902">MSLKVIKASAQLEKQDEFHLARLILLLNSFDDAESKFIEGITKLAKLDFLLRYPNCLDRVVKAKSLTKAKGNKAARDAQPIMEEETKTIEAKMIRFRYGPWDDRYRRWIGLLIARGLVDAFLDNKTVNLKITNSGKLIATRIASQHEFHQISMRSDLVIQLVGSMGATALKNYIYEIVPEITSMKWGDEISI</sequence>
<reference evidence="1 2" key="1">
    <citation type="journal article" date="2011" name="Int. J. Syst. Evol. Microbiol.">
        <title>Hymenobacter yonginensis sp. nov., isolated from a mesotrophic artificial lake.</title>
        <authorList>
            <person name="Joung Y."/>
            <person name="Cho S.H."/>
            <person name="Kim H."/>
            <person name="Kim S.B."/>
            <person name="Joh K."/>
        </authorList>
    </citation>
    <scope>NUCLEOTIDE SEQUENCE [LARGE SCALE GENOMIC DNA]</scope>
    <source>
        <strain evidence="1 2">KCTC 22745</strain>
    </source>
</reference>
<dbReference type="Proteomes" id="UP001211872">
    <property type="component" value="Chromosome"/>
</dbReference>
<dbReference type="EMBL" id="CP115396">
    <property type="protein sequence ID" value="WBO86281.1"/>
    <property type="molecule type" value="Genomic_DNA"/>
</dbReference>
<gene>
    <name evidence="1" type="ORF">O9Z63_08460</name>
</gene>
<accession>A0ABY7PTN7</accession>
<evidence type="ECO:0000313" key="2">
    <source>
        <dbReference type="Proteomes" id="UP001211872"/>
    </source>
</evidence>
<proteinExistence type="predicted"/>
<keyword evidence="2" id="KW-1185">Reference proteome</keyword>